<dbReference type="SUPFAM" id="SSF53383">
    <property type="entry name" value="PLP-dependent transferases"/>
    <property type="match status" value="1"/>
</dbReference>
<dbReference type="PANTHER" id="PTHR43713">
    <property type="entry name" value="GLUTAMATE-1-SEMIALDEHYDE 2,1-AMINOMUTASE"/>
    <property type="match status" value="1"/>
</dbReference>
<dbReference type="GO" id="GO:0008483">
    <property type="term" value="F:transaminase activity"/>
    <property type="evidence" value="ECO:0007669"/>
    <property type="project" value="InterPro"/>
</dbReference>
<evidence type="ECO:0000313" key="4">
    <source>
        <dbReference type="EMBL" id="ANO50463.1"/>
    </source>
</evidence>
<name>A0A193LDA7_9GAMM</name>
<evidence type="ECO:0000256" key="2">
    <source>
        <dbReference type="ARBA" id="ARBA00022898"/>
    </source>
</evidence>
<dbReference type="Gene3D" id="3.40.640.10">
    <property type="entry name" value="Type I PLP-dependent aspartate aminotransferase-like (Major domain)"/>
    <property type="match status" value="1"/>
</dbReference>
<evidence type="ECO:0000313" key="5">
    <source>
        <dbReference type="Proteomes" id="UP000092695"/>
    </source>
</evidence>
<dbReference type="STRING" id="1548547.BA177_03885"/>
<dbReference type="GO" id="GO:0030170">
    <property type="term" value="F:pyridoxal phosphate binding"/>
    <property type="evidence" value="ECO:0007669"/>
    <property type="project" value="InterPro"/>
</dbReference>
<protein>
    <submittedName>
        <fullName evidence="4">Glutamate-1-semialdehyde 2,1-aminomutase</fullName>
    </submittedName>
</protein>
<evidence type="ECO:0000256" key="1">
    <source>
        <dbReference type="ARBA" id="ARBA00001933"/>
    </source>
</evidence>
<dbReference type="Pfam" id="PF00202">
    <property type="entry name" value="Aminotran_3"/>
    <property type="match status" value="1"/>
</dbReference>
<dbReference type="Gene3D" id="3.90.1150.10">
    <property type="entry name" value="Aspartate Aminotransferase, domain 1"/>
    <property type="match status" value="1"/>
</dbReference>
<dbReference type="AlphaFoldDB" id="A0A193LDA7"/>
<dbReference type="InterPro" id="IPR049704">
    <property type="entry name" value="Aminotrans_3_PPA_site"/>
</dbReference>
<dbReference type="InterPro" id="IPR005814">
    <property type="entry name" value="Aminotrans_3"/>
</dbReference>
<keyword evidence="2 3" id="KW-0663">Pyridoxal phosphate</keyword>
<proteinExistence type="inferred from homology"/>
<dbReference type="PROSITE" id="PS00600">
    <property type="entry name" value="AA_TRANSFER_CLASS_3"/>
    <property type="match status" value="1"/>
</dbReference>
<dbReference type="Proteomes" id="UP000092695">
    <property type="component" value="Chromosome"/>
</dbReference>
<organism evidence="4 5">
    <name type="scientific">Woeseia oceani</name>
    <dbReference type="NCBI Taxonomy" id="1548547"/>
    <lineage>
        <taxon>Bacteria</taxon>
        <taxon>Pseudomonadati</taxon>
        <taxon>Pseudomonadota</taxon>
        <taxon>Gammaproteobacteria</taxon>
        <taxon>Woeseiales</taxon>
        <taxon>Woeseiaceae</taxon>
        <taxon>Woeseia</taxon>
    </lineage>
</organism>
<dbReference type="InterPro" id="IPR015421">
    <property type="entry name" value="PyrdxlP-dep_Trfase_major"/>
</dbReference>
<sequence length="434" mass="46975">MNIHKRSLQYIPGGVSSLNRQVSPSLAFSKAEGAYLWDSEQNRYLDFHAAFAPHLLGHNESQVNNAVTSVIANRSSLYGSGPNELEIALAESVCGDIKHVEKVTMLNTGSEATALAIKLSRAATGRKHFIVMQGGYNGNSDELACNVFNTIAEIGERVSPGEYPIRPLGAGTVISEQRYVHVINYNDLESVRYVCKRYPVAALITEPVLQNIGIVGPEEGYLSGLRELADELGFVLIFDEVKTGFRHALGGYAELCGVKPDLVTYGKAVANGYPISLLGGKAELMDLLADDDPSKRPLVAGTYNGHPAAVAAAIATLEILKSRGGEVYAHLDTLGRAAEAGLRQAFESRNIVGTVVRLGSAFSFYFMDHAPRDFHDMLTNHDFERDVAVRRALISAGIYFIPIATKQCSISASHTLDDIQLMVEQFGKCLDAVG</sequence>
<gene>
    <name evidence="4" type="ORF">BA177_03885</name>
</gene>
<dbReference type="KEGG" id="woc:BA177_03885"/>
<reference evidence="4 5" key="1">
    <citation type="submission" date="2016-06" db="EMBL/GenBank/DDBJ databases">
        <title>Complete genome sequence of a deep-branching marine Gamma Proteobacterium Woeseia oceani type strain XK5.</title>
        <authorList>
            <person name="Mu D."/>
            <person name="Du Z."/>
        </authorList>
    </citation>
    <scope>NUCLEOTIDE SEQUENCE [LARGE SCALE GENOMIC DNA]</scope>
    <source>
        <strain evidence="4 5">XK5</strain>
    </source>
</reference>
<keyword evidence="5" id="KW-1185">Reference proteome</keyword>
<dbReference type="EMBL" id="CP016268">
    <property type="protein sequence ID" value="ANO50463.1"/>
    <property type="molecule type" value="Genomic_DNA"/>
</dbReference>
<comment type="cofactor">
    <cofactor evidence="1">
        <name>pyridoxal 5'-phosphate</name>
        <dbReference type="ChEBI" id="CHEBI:597326"/>
    </cofactor>
</comment>
<dbReference type="InterPro" id="IPR015424">
    <property type="entry name" value="PyrdxlP-dep_Trfase"/>
</dbReference>
<dbReference type="InterPro" id="IPR015422">
    <property type="entry name" value="PyrdxlP-dep_Trfase_small"/>
</dbReference>
<dbReference type="OrthoDB" id="9770449at2"/>
<evidence type="ECO:0000256" key="3">
    <source>
        <dbReference type="RuleBase" id="RU003560"/>
    </source>
</evidence>
<dbReference type="PANTHER" id="PTHR43713:SF3">
    <property type="entry name" value="GLUTAMATE-1-SEMIALDEHYDE 2,1-AMINOMUTASE 1, CHLOROPLASTIC-RELATED"/>
    <property type="match status" value="1"/>
</dbReference>
<accession>A0A193LDA7</accession>
<comment type="similarity">
    <text evidence="3">Belongs to the class-III pyridoxal-phosphate-dependent aminotransferase family.</text>
</comment>